<evidence type="ECO:0000313" key="1">
    <source>
        <dbReference type="EMBL" id="SDN23239.1"/>
    </source>
</evidence>
<dbReference type="OrthoDB" id="1684242at2"/>
<organism evidence="1 2">
    <name type="scientific">Dendrosporobacter quercicolus</name>
    <dbReference type="NCBI Taxonomy" id="146817"/>
    <lineage>
        <taxon>Bacteria</taxon>
        <taxon>Bacillati</taxon>
        <taxon>Bacillota</taxon>
        <taxon>Negativicutes</taxon>
        <taxon>Selenomonadales</taxon>
        <taxon>Sporomusaceae</taxon>
        <taxon>Dendrosporobacter</taxon>
    </lineage>
</organism>
<dbReference type="AlphaFoldDB" id="A0A1G9ZP98"/>
<keyword evidence="2" id="KW-1185">Reference proteome</keyword>
<proteinExistence type="predicted"/>
<name>A0A1G9ZP98_9FIRM</name>
<dbReference type="EMBL" id="FNHB01000015">
    <property type="protein sequence ID" value="SDN23239.1"/>
    <property type="molecule type" value="Genomic_DNA"/>
</dbReference>
<sequence length="158" mass="17418">MSKSDLEVLIPENEIKLASGETVVISPFSFAKLPKVVSLINSIGVGLFLLWEAKAGLKVTHENAEEGTADIEFDDLVINKVNEFMESHFDAVVEIMAIYCRRSSDFFLDEERGPNVEEAIQILFTIIARHLGFFTKTLQPIVASIKSKAKPGATSSES</sequence>
<accession>A0A1G9ZP98</accession>
<dbReference type="STRING" id="146817.SAMN04488502_11528"/>
<dbReference type="RefSeq" id="WP_092074946.1">
    <property type="nucleotide sequence ID" value="NZ_FNHB01000015.1"/>
</dbReference>
<dbReference type="Proteomes" id="UP000214880">
    <property type="component" value="Unassembled WGS sequence"/>
</dbReference>
<gene>
    <name evidence="1" type="ORF">SAMN04488502_11528</name>
</gene>
<protein>
    <submittedName>
        <fullName evidence="1">Uncharacterized protein</fullName>
    </submittedName>
</protein>
<evidence type="ECO:0000313" key="2">
    <source>
        <dbReference type="Proteomes" id="UP000214880"/>
    </source>
</evidence>
<reference evidence="1 2" key="1">
    <citation type="submission" date="2016-10" db="EMBL/GenBank/DDBJ databases">
        <authorList>
            <person name="de Groot N.N."/>
        </authorList>
    </citation>
    <scope>NUCLEOTIDE SEQUENCE [LARGE SCALE GENOMIC DNA]</scope>
    <source>
        <strain evidence="1 2">DSM 1736</strain>
    </source>
</reference>